<dbReference type="Proteomes" id="UP001620460">
    <property type="component" value="Unassembled WGS sequence"/>
</dbReference>
<organism evidence="2 3">
    <name type="scientific">Dyella ginsengisoli</name>
    <dbReference type="NCBI Taxonomy" id="363848"/>
    <lineage>
        <taxon>Bacteria</taxon>
        <taxon>Pseudomonadati</taxon>
        <taxon>Pseudomonadota</taxon>
        <taxon>Gammaproteobacteria</taxon>
        <taxon>Lysobacterales</taxon>
        <taxon>Rhodanobacteraceae</taxon>
        <taxon>Dyella</taxon>
    </lineage>
</organism>
<gene>
    <name evidence="2" type="ORF">ISP17_10680</name>
</gene>
<accession>A0ABW8JXC3</accession>
<feature type="compositionally biased region" description="Pro residues" evidence="1">
    <location>
        <begin position="177"/>
        <end position="189"/>
    </location>
</feature>
<evidence type="ECO:0008006" key="4">
    <source>
        <dbReference type="Google" id="ProtNLM"/>
    </source>
</evidence>
<proteinExistence type="predicted"/>
<name>A0ABW8JXC3_9GAMM</name>
<feature type="region of interest" description="Disordered" evidence="1">
    <location>
        <begin position="164"/>
        <end position="189"/>
    </location>
</feature>
<reference evidence="2 3" key="1">
    <citation type="submission" date="2020-10" db="EMBL/GenBank/DDBJ databases">
        <title>Phylogeny of dyella-like bacteria.</title>
        <authorList>
            <person name="Fu J."/>
        </authorList>
    </citation>
    <scope>NUCLEOTIDE SEQUENCE [LARGE SCALE GENOMIC DNA]</scope>
    <source>
        <strain evidence="2 3">Gsoil3046</strain>
    </source>
</reference>
<sequence>MIELEVQILAHTREGLLMEMGRLISANGFTLQRQRLVTDRHGALLTLIVAGAPRKQRTLDGALGEHERVISHAIAPFEGGEMREHFAASRPVDTSGYVPAAPVATAPAQSPAVAPAAGAEGAPSPASTPSPASVVPLPAFDPEEFLLPLEAIVAPAAVVPVRATDEPPEQPVERLAPQPPRPPAPAPPPADPFVEIVPLPADEVAIERLLGDRSELSGELIAVLLQLDSAVAPGAREPTLQRAGQRLGAALARRDVPAAPMALTEAIERVGLPALRTLAQTDAQGSQLHIRHSPLCAEAGHSGCAFFTGLLEGALAPHVAAHEVSVFNVCCRAWGADECVLAISD</sequence>
<evidence type="ECO:0000256" key="1">
    <source>
        <dbReference type="SAM" id="MobiDB-lite"/>
    </source>
</evidence>
<protein>
    <recommendedName>
        <fullName evidence="4">4-vinyl reductase 4VR domain-containing protein</fullName>
    </recommendedName>
</protein>
<evidence type="ECO:0000313" key="3">
    <source>
        <dbReference type="Proteomes" id="UP001620460"/>
    </source>
</evidence>
<dbReference type="EMBL" id="JADIKM010000003">
    <property type="protein sequence ID" value="MFK2904432.1"/>
    <property type="molecule type" value="Genomic_DNA"/>
</dbReference>
<dbReference type="InterPro" id="IPR024096">
    <property type="entry name" value="NO_sig/Golgi_transp_ligand-bd"/>
</dbReference>
<dbReference type="SUPFAM" id="SSF111126">
    <property type="entry name" value="Ligand-binding domain in the NO signalling and Golgi transport"/>
    <property type="match status" value="1"/>
</dbReference>
<feature type="region of interest" description="Disordered" evidence="1">
    <location>
        <begin position="112"/>
        <end position="132"/>
    </location>
</feature>
<keyword evidence="3" id="KW-1185">Reference proteome</keyword>
<dbReference type="RefSeq" id="WP_404632946.1">
    <property type="nucleotide sequence ID" value="NZ_JADIKM010000003.1"/>
</dbReference>
<comment type="caution">
    <text evidence="2">The sequence shown here is derived from an EMBL/GenBank/DDBJ whole genome shotgun (WGS) entry which is preliminary data.</text>
</comment>
<evidence type="ECO:0000313" key="2">
    <source>
        <dbReference type="EMBL" id="MFK2904432.1"/>
    </source>
</evidence>